<reference evidence="10 11" key="3">
    <citation type="journal article" date="2011" name="Nat. Chem. Biol.">
        <title>Reveromycin A biosynthesis uses RevG and RevJ for stereospecific spiroacetal formation.</title>
        <authorList>
            <person name="Takahashi S."/>
            <person name="Toyoda A."/>
            <person name="Sekiyama Y."/>
            <person name="Takagi H."/>
            <person name="Nogawa T."/>
            <person name="Uramoto M."/>
            <person name="Suzuki R."/>
            <person name="Koshino H."/>
            <person name="Kumano T."/>
            <person name="Panthee S."/>
            <person name="Dairi T."/>
            <person name="Ishikawa J."/>
            <person name="Ikeda H."/>
            <person name="Sakaki Y."/>
            <person name="Osada H."/>
        </authorList>
    </citation>
    <scope>NUCLEOTIDE SEQUENCE [LARGE SCALE GENOMIC DNA]</scope>
    <source>
        <strain evidence="10 11">SN-593</strain>
    </source>
</reference>
<evidence type="ECO:0000313" key="11">
    <source>
        <dbReference type="Proteomes" id="UP000595703"/>
    </source>
</evidence>
<dbReference type="AlphaFoldDB" id="A0A7U3VNQ0"/>
<feature type="transmembrane region" description="Helical" evidence="7">
    <location>
        <begin position="291"/>
        <end position="311"/>
    </location>
</feature>
<accession>A0A7U3VNQ0</accession>
<keyword evidence="11" id="KW-1185">Reference proteome</keyword>
<evidence type="ECO:0000259" key="9">
    <source>
        <dbReference type="PROSITE" id="PS50928"/>
    </source>
</evidence>
<dbReference type="Pfam" id="PF00528">
    <property type="entry name" value="BPD_transp_1"/>
    <property type="match status" value="1"/>
</dbReference>
<comment type="similarity">
    <text evidence="7">Belongs to the binding-protein-dependent transport system permease family.</text>
</comment>
<organism evidence="10 11">
    <name type="scientific">Actinacidiphila reveromycinica</name>
    <dbReference type="NCBI Taxonomy" id="659352"/>
    <lineage>
        <taxon>Bacteria</taxon>
        <taxon>Bacillati</taxon>
        <taxon>Actinomycetota</taxon>
        <taxon>Actinomycetes</taxon>
        <taxon>Kitasatosporales</taxon>
        <taxon>Streptomycetaceae</taxon>
        <taxon>Actinacidiphila</taxon>
    </lineage>
</organism>
<feature type="transmembrane region" description="Helical" evidence="7">
    <location>
        <begin position="42"/>
        <end position="63"/>
    </location>
</feature>
<evidence type="ECO:0000256" key="4">
    <source>
        <dbReference type="ARBA" id="ARBA00022692"/>
    </source>
</evidence>
<sequence>MAGGASQTRERADTAREARADAPGRTGRKPRHGPRRRGDGPVALLFLAPVLIGFAVFYVYPAIRGAYFSTTDYNLLSSPHGVGAANYSRLLHDPLFWNSLKVSAYYVVLNVGGQTVLAVVLAGLMFRLTRSVAIRVMLLLPWLVPNVTVGLLFLWLFDADLGLVNHVLGSVGMSTHGWFTSTTWAMPTIALTNTWAYTGYTALLLYAGMLQIPDPIYEAALLDGAGEIRMFFRLTLPLIRPVLALVLVVSVIGSFQIFDTVAITPSPGGPVNSTRVIYYYIYELAFKHFEMGYASAVAMTLVLILGVLTMVQMRLLRASRSDLA</sequence>
<feature type="transmembrane region" description="Helical" evidence="7">
    <location>
        <begin position="138"/>
        <end position="157"/>
    </location>
</feature>
<dbReference type="GO" id="GO:0055085">
    <property type="term" value="P:transmembrane transport"/>
    <property type="evidence" value="ECO:0007669"/>
    <property type="project" value="InterPro"/>
</dbReference>
<reference evidence="10 11" key="1">
    <citation type="journal article" date="2010" name="J. Bacteriol.">
        <title>Biochemical characterization of a novel indole prenyltransferase from Streptomyces sp. SN-593.</title>
        <authorList>
            <person name="Takahashi S."/>
            <person name="Takagi H."/>
            <person name="Toyoda A."/>
            <person name="Uramoto M."/>
            <person name="Nogawa T."/>
            <person name="Ueki M."/>
            <person name="Sakaki Y."/>
            <person name="Osada H."/>
        </authorList>
    </citation>
    <scope>NUCLEOTIDE SEQUENCE [LARGE SCALE GENOMIC DNA]</scope>
    <source>
        <strain evidence="10 11">SN-593</strain>
    </source>
</reference>
<dbReference type="EMBL" id="AP018365">
    <property type="protein sequence ID" value="BBA97873.1"/>
    <property type="molecule type" value="Genomic_DNA"/>
</dbReference>
<dbReference type="GO" id="GO:0005886">
    <property type="term" value="C:plasma membrane"/>
    <property type="evidence" value="ECO:0007669"/>
    <property type="project" value="UniProtKB-SubCell"/>
</dbReference>
<comment type="subcellular location">
    <subcellularLocation>
        <location evidence="1 7">Cell membrane</location>
        <topology evidence="1 7">Multi-pass membrane protein</topology>
    </subcellularLocation>
</comment>
<feature type="compositionally biased region" description="Basic residues" evidence="8">
    <location>
        <begin position="26"/>
        <end position="35"/>
    </location>
</feature>
<protein>
    <submittedName>
        <fullName evidence="10">Putative sugar ABC transporter permease</fullName>
    </submittedName>
</protein>
<gene>
    <name evidence="10" type="ORF">RVR_3827</name>
</gene>
<dbReference type="KEGG" id="arev:RVR_3827"/>
<dbReference type="SUPFAM" id="SSF161098">
    <property type="entry name" value="MetI-like"/>
    <property type="match status" value="1"/>
</dbReference>
<dbReference type="Proteomes" id="UP000595703">
    <property type="component" value="Chromosome"/>
</dbReference>
<dbReference type="PROSITE" id="PS50928">
    <property type="entry name" value="ABC_TM1"/>
    <property type="match status" value="1"/>
</dbReference>
<dbReference type="InterPro" id="IPR035906">
    <property type="entry name" value="MetI-like_sf"/>
</dbReference>
<evidence type="ECO:0000256" key="2">
    <source>
        <dbReference type="ARBA" id="ARBA00022448"/>
    </source>
</evidence>
<keyword evidence="5 7" id="KW-1133">Transmembrane helix</keyword>
<dbReference type="PANTHER" id="PTHR30193:SF41">
    <property type="entry name" value="DIACETYLCHITOBIOSE UPTAKE SYSTEM PERMEASE PROTEIN NGCF"/>
    <property type="match status" value="1"/>
</dbReference>
<feature type="transmembrane region" description="Helical" evidence="7">
    <location>
        <begin position="184"/>
        <end position="207"/>
    </location>
</feature>
<feature type="transmembrane region" description="Helical" evidence="7">
    <location>
        <begin position="104"/>
        <end position="126"/>
    </location>
</feature>
<evidence type="ECO:0000256" key="1">
    <source>
        <dbReference type="ARBA" id="ARBA00004651"/>
    </source>
</evidence>
<keyword evidence="6 7" id="KW-0472">Membrane</keyword>
<evidence type="ECO:0000256" key="7">
    <source>
        <dbReference type="RuleBase" id="RU363032"/>
    </source>
</evidence>
<evidence type="ECO:0000256" key="5">
    <source>
        <dbReference type="ARBA" id="ARBA00022989"/>
    </source>
</evidence>
<evidence type="ECO:0000256" key="6">
    <source>
        <dbReference type="ARBA" id="ARBA00023136"/>
    </source>
</evidence>
<evidence type="ECO:0000256" key="8">
    <source>
        <dbReference type="SAM" id="MobiDB-lite"/>
    </source>
</evidence>
<proteinExistence type="inferred from homology"/>
<evidence type="ECO:0000256" key="3">
    <source>
        <dbReference type="ARBA" id="ARBA00022475"/>
    </source>
</evidence>
<reference evidence="10 11" key="4">
    <citation type="journal article" date="2020" name="Sci. Rep.">
        <title>beta-carboline chemical signals induce reveromycin production through a LuxR family regulator in Streptomyces sp. SN-593.</title>
        <authorList>
            <person name="Panthee S."/>
            <person name="Kito N."/>
            <person name="Hayashi T."/>
            <person name="Shimizu T."/>
            <person name="Ishikawa J."/>
            <person name="Hamamoto H."/>
            <person name="Osada H."/>
            <person name="Takahashi S."/>
        </authorList>
    </citation>
    <scope>NUCLEOTIDE SEQUENCE [LARGE SCALE GENOMIC DNA]</scope>
    <source>
        <strain evidence="10 11">SN-593</strain>
    </source>
</reference>
<feature type="compositionally biased region" description="Basic and acidic residues" evidence="8">
    <location>
        <begin position="8"/>
        <end position="22"/>
    </location>
</feature>
<feature type="transmembrane region" description="Helical" evidence="7">
    <location>
        <begin position="238"/>
        <end position="258"/>
    </location>
</feature>
<evidence type="ECO:0000313" key="10">
    <source>
        <dbReference type="EMBL" id="BBA97873.1"/>
    </source>
</evidence>
<dbReference type="PANTHER" id="PTHR30193">
    <property type="entry name" value="ABC TRANSPORTER PERMEASE PROTEIN"/>
    <property type="match status" value="1"/>
</dbReference>
<dbReference type="InterPro" id="IPR051393">
    <property type="entry name" value="ABC_transporter_permease"/>
</dbReference>
<keyword evidence="3" id="KW-1003">Cell membrane</keyword>
<feature type="region of interest" description="Disordered" evidence="8">
    <location>
        <begin position="1"/>
        <end position="36"/>
    </location>
</feature>
<feature type="domain" description="ABC transmembrane type-1" evidence="9">
    <location>
        <begin position="96"/>
        <end position="312"/>
    </location>
</feature>
<keyword evidence="2 7" id="KW-0813">Transport</keyword>
<dbReference type="Gene3D" id="1.10.3720.10">
    <property type="entry name" value="MetI-like"/>
    <property type="match status" value="1"/>
</dbReference>
<dbReference type="InterPro" id="IPR000515">
    <property type="entry name" value="MetI-like"/>
</dbReference>
<name>A0A7U3VNQ0_9ACTN</name>
<reference evidence="10 11" key="2">
    <citation type="journal article" date="2011" name="J. Antibiot.">
        <title>Furaquinocins I and J: novel polyketide isoprenoid hybrid compounds from Streptomyces reveromyceticus SN-593.</title>
        <authorList>
            <person name="Panthee S."/>
            <person name="Takahashi S."/>
            <person name="Takagi H."/>
            <person name="Nogawa T."/>
            <person name="Oowada E."/>
            <person name="Uramoto M."/>
            <person name="Osada H."/>
        </authorList>
    </citation>
    <scope>NUCLEOTIDE SEQUENCE [LARGE SCALE GENOMIC DNA]</scope>
    <source>
        <strain evidence="10 11">SN-593</strain>
    </source>
</reference>
<dbReference type="CDD" id="cd06261">
    <property type="entry name" value="TM_PBP2"/>
    <property type="match status" value="1"/>
</dbReference>
<keyword evidence="4 7" id="KW-0812">Transmembrane</keyword>